<dbReference type="OrthoDB" id="7777654at2759"/>
<evidence type="ECO:0000256" key="1">
    <source>
        <dbReference type="SAM" id="MobiDB-lite"/>
    </source>
</evidence>
<dbReference type="SUPFAM" id="SSF54373">
    <property type="entry name" value="FAD-linked reductases, C-terminal domain"/>
    <property type="match status" value="1"/>
</dbReference>
<organism evidence="3 4">
    <name type="scientific">Pycnococcus provasolii</name>
    <dbReference type="NCBI Taxonomy" id="41880"/>
    <lineage>
        <taxon>Eukaryota</taxon>
        <taxon>Viridiplantae</taxon>
        <taxon>Chlorophyta</taxon>
        <taxon>Pseudoscourfieldiophyceae</taxon>
        <taxon>Pseudoscourfieldiales</taxon>
        <taxon>Pycnococcaceae</taxon>
        <taxon>Pycnococcus</taxon>
    </lineage>
</organism>
<accession>A0A830HE05</accession>
<sequence length="421" mass="47874">MASSHVPAPSPSPSSASPPPASNVASGLVDLRPSGYDLVIVGCGLSGCVIAERASAVLGLTSLIIDKRSHIGGNCFDYIDEASGLRISQYGVHLFHTKSERVWEYVNRFEEWMPYCHRVKAKVDLQRGNGYQLTSLPPNRETVNTLFDANVTSEEDMEAWLASRRVGNVEDAKNGEESALSRAGPELYEAIFKYYTYKQWDRLPDQMDASVLARIPVRLDEDNRYFTDEHQALPKHGYTRIFENLLHGHKDIDVRLDVDFFNEKDKLPKHTTLVFTGPIDAYFASQGMPKLEYRSLTWDVEYHDTEPCETYQEALQVNYPGMEVPYTRIVEYKHKPNQPVKAKEGKGTLIFKEFSVDDGDPYYPVPNPANRDLYEKYRELAEKEQGVLFVGRLASYKYFNMDQAILNALELFDAWKAEGKL</sequence>
<feature type="domain" description="UDP-galactopyranose mutase C-terminal" evidence="2">
    <location>
        <begin position="190"/>
        <end position="398"/>
    </location>
</feature>
<feature type="region of interest" description="Disordered" evidence="1">
    <location>
        <begin position="1"/>
        <end position="23"/>
    </location>
</feature>
<proteinExistence type="predicted"/>
<evidence type="ECO:0000313" key="3">
    <source>
        <dbReference type="EMBL" id="GHP05626.1"/>
    </source>
</evidence>
<dbReference type="EMBL" id="BNJQ01000010">
    <property type="protein sequence ID" value="GHP05626.1"/>
    <property type="molecule type" value="Genomic_DNA"/>
</dbReference>
<evidence type="ECO:0000259" key="2">
    <source>
        <dbReference type="Pfam" id="PF03275"/>
    </source>
</evidence>
<dbReference type="GO" id="GO:0050660">
    <property type="term" value="F:flavin adenine dinucleotide binding"/>
    <property type="evidence" value="ECO:0007669"/>
    <property type="project" value="TreeGrafter"/>
</dbReference>
<feature type="compositionally biased region" description="Pro residues" evidence="1">
    <location>
        <begin position="8"/>
        <end position="21"/>
    </location>
</feature>
<dbReference type="InterPro" id="IPR015899">
    <property type="entry name" value="UDP-GalPyranose_mutase_C"/>
</dbReference>
<reference evidence="3" key="1">
    <citation type="submission" date="2020-10" db="EMBL/GenBank/DDBJ databases">
        <title>Unveiling of a novel bifunctional photoreceptor, Dualchrome1, isolated from a cosmopolitan green alga.</title>
        <authorList>
            <person name="Suzuki S."/>
            <person name="Kawachi M."/>
        </authorList>
    </citation>
    <scope>NUCLEOTIDE SEQUENCE</scope>
    <source>
        <strain evidence="3">NIES 2893</strain>
    </source>
</reference>
<dbReference type="Pfam" id="PF03275">
    <property type="entry name" value="GLF"/>
    <property type="match status" value="1"/>
</dbReference>
<evidence type="ECO:0000313" key="4">
    <source>
        <dbReference type="Proteomes" id="UP000660262"/>
    </source>
</evidence>
<dbReference type="Gene3D" id="3.40.50.720">
    <property type="entry name" value="NAD(P)-binding Rossmann-like Domain"/>
    <property type="match status" value="3"/>
</dbReference>
<name>A0A830HE05_9CHLO</name>
<protein>
    <recommendedName>
        <fullName evidence="2">UDP-galactopyranose mutase C-terminal domain-containing protein</fullName>
    </recommendedName>
</protein>
<dbReference type="AlphaFoldDB" id="A0A830HE05"/>
<dbReference type="SUPFAM" id="SSF51971">
    <property type="entry name" value="Nucleotide-binding domain"/>
    <property type="match status" value="1"/>
</dbReference>
<dbReference type="PANTHER" id="PTHR21197">
    <property type="entry name" value="UDP-GALACTOPYRANOSE MUTASE"/>
    <property type="match status" value="1"/>
</dbReference>
<keyword evidence="4" id="KW-1185">Reference proteome</keyword>
<dbReference type="GO" id="GO:0008767">
    <property type="term" value="F:UDP-galactopyranose mutase activity"/>
    <property type="evidence" value="ECO:0007669"/>
    <property type="project" value="InterPro"/>
</dbReference>
<dbReference type="Proteomes" id="UP000660262">
    <property type="component" value="Unassembled WGS sequence"/>
</dbReference>
<comment type="caution">
    <text evidence="3">The sequence shown here is derived from an EMBL/GenBank/DDBJ whole genome shotgun (WGS) entry which is preliminary data.</text>
</comment>
<gene>
    <name evidence="3" type="ORF">PPROV_000437600</name>
</gene>
<dbReference type="Pfam" id="PF13450">
    <property type="entry name" value="NAD_binding_8"/>
    <property type="match status" value="1"/>
</dbReference>
<dbReference type="PANTHER" id="PTHR21197:SF0">
    <property type="entry name" value="UDP-GALACTOPYRANOSE MUTASE"/>
    <property type="match status" value="1"/>
</dbReference>